<evidence type="ECO:0000259" key="6">
    <source>
        <dbReference type="PROSITE" id="PS50119"/>
    </source>
</evidence>
<feature type="compositionally biased region" description="Polar residues" evidence="5">
    <location>
        <begin position="133"/>
        <end position="149"/>
    </location>
</feature>
<dbReference type="CDD" id="cd19821">
    <property type="entry name" value="Bbox1_BBX-like"/>
    <property type="match status" value="1"/>
</dbReference>
<evidence type="ECO:0000313" key="7">
    <source>
        <dbReference type="EMBL" id="GKT19401.1"/>
    </source>
</evidence>
<gene>
    <name evidence="7" type="ORF">ADUPG1_011497</name>
</gene>
<organism evidence="7 8">
    <name type="scientific">Aduncisulcus paluster</name>
    <dbReference type="NCBI Taxonomy" id="2918883"/>
    <lineage>
        <taxon>Eukaryota</taxon>
        <taxon>Metamonada</taxon>
        <taxon>Carpediemonas-like organisms</taxon>
        <taxon>Aduncisulcus</taxon>
    </lineage>
</organism>
<dbReference type="Gene3D" id="3.30.160.60">
    <property type="entry name" value="Classic Zinc Finger"/>
    <property type="match status" value="1"/>
</dbReference>
<dbReference type="SUPFAM" id="SSF57845">
    <property type="entry name" value="B-box zinc-binding domain"/>
    <property type="match status" value="1"/>
</dbReference>
<dbReference type="InterPro" id="IPR047153">
    <property type="entry name" value="TRIM45/56/19-like"/>
</dbReference>
<dbReference type="EMBL" id="BQXS01012050">
    <property type="protein sequence ID" value="GKT19401.1"/>
    <property type="molecule type" value="Genomic_DNA"/>
</dbReference>
<dbReference type="PROSITE" id="PS50119">
    <property type="entry name" value="ZF_BBOX"/>
    <property type="match status" value="2"/>
</dbReference>
<evidence type="ECO:0000256" key="2">
    <source>
        <dbReference type="ARBA" id="ARBA00022833"/>
    </source>
</evidence>
<evidence type="ECO:0000313" key="8">
    <source>
        <dbReference type="Proteomes" id="UP001057375"/>
    </source>
</evidence>
<feature type="domain" description="B box-type" evidence="6">
    <location>
        <begin position="163"/>
        <end position="211"/>
    </location>
</feature>
<accession>A0ABQ5K092</accession>
<dbReference type="PANTHER" id="PTHR25462:SF296">
    <property type="entry name" value="MEIOTIC P26, ISOFORM F"/>
    <property type="match status" value="1"/>
</dbReference>
<keyword evidence="3" id="KW-0863">Zinc-finger</keyword>
<dbReference type="PANTHER" id="PTHR25462">
    <property type="entry name" value="BONUS, ISOFORM C-RELATED"/>
    <property type="match status" value="1"/>
</dbReference>
<dbReference type="InterPro" id="IPR049808">
    <property type="entry name" value="CONSTANS-like_Bbox1"/>
</dbReference>
<comment type="caution">
    <text evidence="7">The sequence shown here is derived from an EMBL/GenBank/DDBJ whole genome shotgun (WGS) entry which is preliminary data.</text>
</comment>
<dbReference type="Pfam" id="PF00643">
    <property type="entry name" value="zf-B_box"/>
    <property type="match status" value="1"/>
</dbReference>
<dbReference type="InterPro" id="IPR000315">
    <property type="entry name" value="Znf_B-box"/>
</dbReference>
<feature type="domain" description="B box-type" evidence="6">
    <location>
        <begin position="215"/>
        <end position="256"/>
    </location>
</feature>
<evidence type="ECO:0000256" key="5">
    <source>
        <dbReference type="SAM" id="MobiDB-lite"/>
    </source>
</evidence>
<sequence length="480" mass="55103">MSRELFDRVDTLLSRSSYLTSQCKSSFLSTHISETLKPQDLDDQPVKTGEKISLIVSTSHEHESLHKASPPIHSEIDQCPAESVQNANSMESAVFDDSPKFDHIKLKNPIHLLSTTTSDRKRLVFSKLPPAYPQTSSPPEKPTKNTISRITEPPLGISESKLSKRSMCDCCGARDCSVYCQNCQGYFCSHCDLKYHPSTNPLMSRHVRVKSYLYVPPLFCPDHPSYCFSMFCEDCQEPCCIMCGIYSHKNHSLRTLREAFPILQEKAEVMQEKIQQTEKDITRSFHSVCSFLQDVKDGTEAVVDAIQESFSEIRDKLKRKEDQLMEQARLFQREQARMLEQKRDELRVISGDMTIISAKLREYSTEMTTIFESKEMAGIFDAKMCKFIQNIQEERKKMKDLLLMNVGDESKSEEGDDDDEIPLESSLLARISRESKTLQQWLLQFQKPKKCYLDLDSITRHLEEMEGLSLIIGDLEVKKE</sequence>
<feature type="coiled-coil region" evidence="4">
    <location>
        <begin position="260"/>
        <end position="337"/>
    </location>
</feature>
<keyword evidence="8" id="KW-1185">Reference proteome</keyword>
<reference evidence="7" key="1">
    <citation type="submission" date="2022-03" db="EMBL/GenBank/DDBJ databases">
        <title>Draft genome sequence of Aduncisulcus paluster, a free-living microaerophilic Fornicata.</title>
        <authorList>
            <person name="Yuyama I."/>
            <person name="Kume K."/>
            <person name="Tamura T."/>
            <person name="Inagaki Y."/>
            <person name="Hashimoto T."/>
        </authorList>
    </citation>
    <scope>NUCLEOTIDE SEQUENCE</scope>
    <source>
        <strain evidence="7">NY0171</strain>
    </source>
</reference>
<feature type="region of interest" description="Disordered" evidence="5">
    <location>
        <begin position="129"/>
        <end position="155"/>
    </location>
</feature>
<keyword evidence="4" id="KW-0175">Coiled coil</keyword>
<evidence type="ECO:0000256" key="1">
    <source>
        <dbReference type="ARBA" id="ARBA00022723"/>
    </source>
</evidence>
<keyword evidence="2" id="KW-0862">Zinc</keyword>
<keyword evidence="1" id="KW-0479">Metal-binding</keyword>
<protein>
    <recommendedName>
        <fullName evidence="6">B box-type domain-containing protein</fullName>
    </recommendedName>
</protein>
<proteinExistence type="predicted"/>
<dbReference type="Proteomes" id="UP001057375">
    <property type="component" value="Unassembled WGS sequence"/>
</dbReference>
<evidence type="ECO:0000256" key="4">
    <source>
        <dbReference type="SAM" id="Coils"/>
    </source>
</evidence>
<dbReference type="CDD" id="cd19756">
    <property type="entry name" value="Bbox2"/>
    <property type="match status" value="1"/>
</dbReference>
<name>A0ABQ5K092_9EUKA</name>
<evidence type="ECO:0000256" key="3">
    <source>
        <dbReference type="PROSITE-ProRule" id="PRU00024"/>
    </source>
</evidence>